<protein>
    <submittedName>
        <fullName evidence="8">Acetyl-CoA synthetase</fullName>
        <ecNumber evidence="8">6.2.1.1</ecNumber>
    </submittedName>
</protein>
<evidence type="ECO:0000256" key="5">
    <source>
        <dbReference type="SAM" id="MobiDB-lite"/>
    </source>
</evidence>
<evidence type="ECO:0000256" key="1">
    <source>
        <dbReference type="ARBA" id="ARBA00006432"/>
    </source>
</evidence>
<dbReference type="AlphaFoldDB" id="A0A7W7PFV6"/>
<reference evidence="8 9" key="1">
    <citation type="submission" date="2020-08" db="EMBL/GenBank/DDBJ databases">
        <title>Genomic Encyclopedia of Type Strains, Phase III (KMG-III): the genomes of soil and plant-associated and newly described type strains.</title>
        <authorList>
            <person name="Whitman W."/>
        </authorList>
    </citation>
    <scope>NUCLEOTIDE SEQUENCE [LARGE SCALE GENOMIC DNA]</scope>
    <source>
        <strain evidence="8 9">CECT 3265</strain>
    </source>
</reference>
<feature type="region of interest" description="Disordered" evidence="5">
    <location>
        <begin position="171"/>
        <end position="192"/>
    </location>
</feature>
<keyword evidence="4" id="KW-0067">ATP-binding</keyword>
<dbReference type="EC" id="6.2.1.1" evidence="8"/>
<dbReference type="GO" id="GO:0006637">
    <property type="term" value="P:acyl-CoA metabolic process"/>
    <property type="evidence" value="ECO:0007669"/>
    <property type="project" value="TreeGrafter"/>
</dbReference>
<evidence type="ECO:0000259" key="6">
    <source>
        <dbReference type="Pfam" id="PF00501"/>
    </source>
</evidence>
<dbReference type="EMBL" id="JACHJG010000009">
    <property type="protein sequence ID" value="MBB4888469.1"/>
    <property type="molecule type" value="Genomic_DNA"/>
</dbReference>
<dbReference type="GO" id="GO:0006633">
    <property type="term" value="P:fatty acid biosynthetic process"/>
    <property type="evidence" value="ECO:0007669"/>
    <property type="project" value="TreeGrafter"/>
</dbReference>
<proteinExistence type="inferred from homology"/>
<dbReference type="PANTHER" id="PTHR43605">
    <property type="entry name" value="ACYL-COENZYME A SYNTHETASE"/>
    <property type="match status" value="1"/>
</dbReference>
<dbReference type="GO" id="GO:0004321">
    <property type="term" value="F:fatty-acyl-CoA synthase activity"/>
    <property type="evidence" value="ECO:0007669"/>
    <property type="project" value="TreeGrafter"/>
</dbReference>
<dbReference type="Gene3D" id="3.30.300.30">
    <property type="match status" value="1"/>
</dbReference>
<keyword evidence="3" id="KW-0547">Nucleotide-binding</keyword>
<organism evidence="8 9">
    <name type="scientific">Streptomyces netropsis</name>
    <name type="common">Streptoverticillium netropsis</name>
    <dbReference type="NCBI Taxonomy" id="55404"/>
    <lineage>
        <taxon>Bacteria</taxon>
        <taxon>Bacillati</taxon>
        <taxon>Actinomycetota</taxon>
        <taxon>Actinomycetes</taxon>
        <taxon>Kitasatosporales</taxon>
        <taxon>Streptomycetaceae</taxon>
        <taxon>Streptomyces</taxon>
    </lineage>
</organism>
<evidence type="ECO:0000256" key="2">
    <source>
        <dbReference type="ARBA" id="ARBA00022598"/>
    </source>
</evidence>
<accession>A0A7W7PFV6</accession>
<dbReference type="InterPro" id="IPR045851">
    <property type="entry name" value="AMP-bd_C_sf"/>
</dbReference>
<dbReference type="Pfam" id="PF00501">
    <property type="entry name" value="AMP-binding"/>
    <property type="match status" value="1"/>
</dbReference>
<dbReference type="GO" id="GO:0015645">
    <property type="term" value="F:fatty acid ligase activity"/>
    <property type="evidence" value="ECO:0007669"/>
    <property type="project" value="TreeGrafter"/>
</dbReference>
<evidence type="ECO:0000313" key="9">
    <source>
        <dbReference type="Proteomes" id="UP000556436"/>
    </source>
</evidence>
<dbReference type="FunFam" id="3.30.300.30:FF:000028">
    <property type="entry name" value="AMP-dependent synthetase"/>
    <property type="match status" value="1"/>
</dbReference>
<dbReference type="InterPro" id="IPR051087">
    <property type="entry name" value="Mitochondrial_ACSM"/>
</dbReference>
<dbReference type="GO" id="GO:0005524">
    <property type="term" value="F:ATP binding"/>
    <property type="evidence" value="ECO:0007669"/>
    <property type="project" value="UniProtKB-KW"/>
</dbReference>
<feature type="domain" description="AMP-dependent synthetase/ligase" evidence="6">
    <location>
        <begin position="52"/>
        <end position="413"/>
    </location>
</feature>
<dbReference type="InterPro" id="IPR000873">
    <property type="entry name" value="AMP-dep_synth/lig_dom"/>
</dbReference>
<dbReference type="InterPro" id="IPR042099">
    <property type="entry name" value="ANL_N_sf"/>
</dbReference>
<comment type="caution">
    <text evidence="8">The sequence shown here is derived from an EMBL/GenBank/DDBJ whole genome shotgun (WGS) entry which is preliminary data.</text>
</comment>
<evidence type="ECO:0000256" key="4">
    <source>
        <dbReference type="ARBA" id="ARBA00022840"/>
    </source>
</evidence>
<dbReference type="RefSeq" id="WP_184736095.1">
    <property type="nucleotide sequence ID" value="NZ_BMRW01000007.1"/>
</dbReference>
<feature type="domain" description="AMP-binding enzyme C-terminal" evidence="7">
    <location>
        <begin position="482"/>
        <end position="559"/>
    </location>
</feature>
<evidence type="ECO:0000313" key="8">
    <source>
        <dbReference type="EMBL" id="MBB4888469.1"/>
    </source>
</evidence>
<name>A0A7W7PFV6_STRNE</name>
<keyword evidence="9" id="KW-1185">Reference proteome</keyword>
<evidence type="ECO:0000259" key="7">
    <source>
        <dbReference type="Pfam" id="PF13193"/>
    </source>
</evidence>
<keyword evidence="2 8" id="KW-0436">Ligase</keyword>
<dbReference type="Pfam" id="PF13193">
    <property type="entry name" value="AMP-binding_C"/>
    <property type="match status" value="1"/>
</dbReference>
<dbReference type="Proteomes" id="UP000556436">
    <property type="component" value="Unassembled WGS sequence"/>
</dbReference>
<evidence type="ECO:0000256" key="3">
    <source>
        <dbReference type="ARBA" id="ARBA00022741"/>
    </source>
</evidence>
<comment type="similarity">
    <text evidence="1">Belongs to the ATP-dependent AMP-binding enzyme family.</text>
</comment>
<dbReference type="GO" id="GO:0003987">
    <property type="term" value="F:acetate-CoA ligase activity"/>
    <property type="evidence" value="ECO:0007669"/>
    <property type="project" value="UniProtKB-EC"/>
</dbReference>
<gene>
    <name evidence="8" type="ORF">FHS38_004538</name>
</gene>
<dbReference type="InterPro" id="IPR025110">
    <property type="entry name" value="AMP-bd_C"/>
</dbReference>
<dbReference type="PANTHER" id="PTHR43605:SF10">
    <property type="entry name" value="ACYL-COA SYNTHETASE MEDIUM CHAIN FAMILY MEMBER 3"/>
    <property type="match status" value="1"/>
</dbReference>
<sequence>MTATRPTDATAEFRAARDFLLAHREDYRAAYDGFRWPRPAEFNWAYDWFDRIAEGNDRTALWIVEEDGGETRLTFDALRRRSHQVANWLREQGVRAGDRIVVMLGNQTELWETALAAMRLRAVVIPATPLLGPADLADRIERGRARHVIVRAEDTGKFDAVPGDYTRIAVGAPPGTADAPPSPPSPAAPRTREGTGWLAYEDATRAADSCAPDGPTRADEPLLLYFTSGTTARPKLVEHTHVSYPIGHLTTMYWIGLRPGDVHLNISSPGWAKHAWSNLFAPWNAEATVFVFNYTRFDAARLMAEMDRCGVTSFCAPPTVWRMLIQADLGALRTPPREVVAAGEPLNPEVIETVRRAWGVDIRDGFGQTETSVQIANPPGQTLKTGSMGRPSPGFTVLLLDPVTGEPADEGEIALDLRDTGRLPVGLMTGYAGDPERTAEAMAGGYYRTGDIGARDADGYVTYVGRQDDVFKSSDYKVSPFELESALLEHEAVAEAAVVPAPDPLRLAVPKAYVVLAEGWEPGPETAKALFAHSRATLAPYKRVRRLEFAALPKTVSGKIRRIVLREHTAQGGGTEYREEDHR</sequence>
<dbReference type="SUPFAM" id="SSF56801">
    <property type="entry name" value="Acetyl-CoA synthetase-like"/>
    <property type="match status" value="1"/>
</dbReference>
<dbReference type="Gene3D" id="3.40.50.12780">
    <property type="entry name" value="N-terminal domain of ligase-like"/>
    <property type="match status" value="1"/>
</dbReference>